<dbReference type="RefSeq" id="WP_322423591.1">
    <property type="nucleotide sequence ID" value="NZ_CP141058.1"/>
</dbReference>
<evidence type="ECO:0000313" key="4">
    <source>
        <dbReference type="Proteomes" id="UP001291999"/>
    </source>
</evidence>
<dbReference type="InterPro" id="IPR027275">
    <property type="entry name" value="PRC-brl_dom"/>
</dbReference>
<evidence type="ECO:0000256" key="1">
    <source>
        <dbReference type="SAM" id="MobiDB-lite"/>
    </source>
</evidence>
<proteinExistence type="predicted"/>
<gene>
    <name evidence="3" type="ORF">SFC79_05790</name>
</gene>
<comment type="caution">
    <text evidence="3">The sequence shown here is derived from an EMBL/GenBank/DDBJ whole genome shotgun (WGS) entry which is preliminary data.</text>
</comment>
<keyword evidence="4" id="KW-1185">Reference proteome</keyword>
<evidence type="ECO:0000259" key="2">
    <source>
        <dbReference type="Pfam" id="PF05239"/>
    </source>
</evidence>
<dbReference type="SUPFAM" id="SSF50346">
    <property type="entry name" value="PRC-barrel domain"/>
    <property type="match status" value="1"/>
</dbReference>
<evidence type="ECO:0000313" key="3">
    <source>
        <dbReference type="EMBL" id="MDZ5661272.1"/>
    </source>
</evidence>
<dbReference type="Gene3D" id="3.90.50.10">
    <property type="entry name" value="Photosynthetic Reaction Center, subunit H, domain 2"/>
    <property type="match status" value="1"/>
</dbReference>
<accession>A0ABU5K8H3</accession>
<dbReference type="Proteomes" id="UP001291999">
    <property type="component" value="Unassembled WGS sequence"/>
</dbReference>
<organism evidence="3 4">
    <name type="scientific">Nocardioides renjunii</name>
    <dbReference type="NCBI Taxonomy" id="3095075"/>
    <lineage>
        <taxon>Bacteria</taxon>
        <taxon>Bacillati</taxon>
        <taxon>Actinomycetota</taxon>
        <taxon>Actinomycetes</taxon>
        <taxon>Propionibacteriales</taxon>
        <taxon>Nocardioidaceae</taxon>
        <taxon>Nocardioides</taxon>
    </lineage>
</organism>
<feature type="region of interest" description="Disordered" evidence="1">
    <location>
        <begin position="97"/>
        <end position="138"/>
    </location>
</feature>
<dbReference type="EMBL" id="JAXQPW010000001">
    <property type="protein sequence ID" value="MDZ5661272.1"/>
    <property type="molecule type" value="Genomic_DNA"/>
</dbReference>
<dbReference type="InterPro" id="IPR011033">
    <property type="entry name" value="PRC_barrel-like_sf"/>
</dbReference>
<feature type="compositionally biased region" description="Gly residues" evidence="1">
    <location>
        <begin position="129"/>
        <end position="138"/>
    </location>
</feature>
<reference evidence="3 4" key="1">
    <citation type="submission" date="2023-11" db="EMBL/GenBank/DDBJ databases">
        <title>Novel species in genus Nocardioides.</title>
        <authorList>
            <person name="Zhou H."/>
        </authorList>
    </citation>
    <scope>NUCLEOTIDE SEQUENCE [LARGE SCALE GENOMIC DNA]</scope>
    <source>
        <strain evidence="3 4">S-58</strain>
    </source>
</reference>
<sequence>MSDIVWSYRDSEWAEDHDLVGYDVEGEDGSLGKVDQATADTDGAWLVVDTGFWIFGKKRVIPAGTVVGMDHEGQRIIVNVSKDQVKEAPDYDEDTWDQQARGLHAEHYTQRTGHENREDLPGGSWSTGEGAGGNVGER</sequence>
<protein>
    <submittedName>
        <fullName evidence="3">PRC-barrel domain-containing protein</fullName>
    </submittedName>
</protein>
<dbReference type="Pfam" id="PF05239">
    <property type="entry name" value="PRC"/>
    <property type="match status" value="1"/>
</dbReference>
<dbReference type="InterPro" id="IPR014747">
    <property type="entry name" value="Bac_photo_RC_H_C"/>
</dbReference>
<name>A0ABU5K8H3_9ACTN</name>
<feature type="domain" description="PRC-barrel" evidence="2">
    <location>
        <begin position="16"/>
        <end position="84"/>
    </location>
</feature>
<feature type="compositionally biased region" description="Basic and acidic residues" evidence="1">
    <location>
        <begin position="103"/>
        <end position="120"/>
    </location>
</feature>